<gene>
    <name evidence="1" type="ORF">AB2Z07_05390</name>
    <name evidence="2" type="ORF">SAMN05660830_00923</name>
</gene>
<reference evidence="1 4" key="2">
    <citation type="submission" date="2024-07" db="EMBL/GenBank/DDBJ databases">
        <title>Active virus-host system and metabolic interactions in a Lokiarchaeon culture.</title>
        <authorList>
            <person name="Ponce Toledo R.I."/>
            <person name="Rodrigues Oliveira T."/>
            <person name="Schleper C."/>
        </authorList>
    </citation>
    <scope>NUCLEOTIDE SEQUENCE [LARGE SCALE GENOMIC DNA]</scope>
    <source>
        <strain evidence="1 4">B35</strain>
    </source>
</reference>
<comment type="caution">
    <text evidence="2">The sequence shown here is derived from an EMBL/GenBank/DDBJ whole genome shotgun (WGS) entry which is preliminary data.</text>
</comment>
<accession>A0A8G2FA65</accession>
<reference evidence="2 3" key="1">
    <citation type="submission" date="2016-11" db="EMBL/GenBank/DDBJ databases">
        <authorList>
            <person name="Varghese N."/>
            <person name="Submissions S."/>
        </authorList>
    </citation>
    <scope>NUCLEOTIDE SEQUENCE [LARGE SCALE GENOMIC DNA]</scope>
    <source>
        <strain evidence="2 3">DSM 17919</strain>
    </source>
</reference>
<evidence type="ECO:0000313" key="1">
    <source>
        <dbReference type="EMBL" id="MEZ6852972.1"/>
    </source>
</evidence>
<evidence type="ECO:0000313" key="4">
    <source>
        <dbReference type="Proteomes" id="UP001568358"/>
    </source>
</evidence>
<keyword evidence="4" id="KW-1185">Reference proteome</keyword>
<dbReference type="EMBL" id="FQZR01000002">
    <property type="protein sequence ID" value="SHI76824.1"/>
    <property type="molecule type" value="Genomic_DNA"/>
</dbReference>
<proteinExistence type="predicted"/>
<sequence>MFDYAPSHNEWIERMDCFMRSGRALEGSFEEHSISILPEENNVSYAVKIDDWLVTTSRVAETVLSFIIQAYEETIIEEEIEVEREDAVELAKDRAKSEALEAGKKPEEVAKAILKAAVEAESDEYEVDPEEVIALVAERIEEILDACESA</sequence>
<dbReference type="EMBL" id="JBFSOO010000003">
    <property type="protein sequence ID" value="MEZ6852972.1"/>
    <property type="molecule type" value="Genomic_DNA"/>
</dbReference>
<evidence type="ECO:0000313" key="3">
    <source>
        <dbReference type="Proteomes" id="UP000184001"/>
    </source>
</evidence>
<dbReference type="Proteomes" id="UP001568358">
    <property type="component" value="Unassembled WGS sequence"/>
</dbReference>
<organism evidence="2 3">
    <name type="scientific">Halodesulfovibrio aestuarii</name>
    <dbReference type="NCBI Taxonomy" id="126333"/>
    <lineage>
        <taxon>Bacteria</taxon>
        <taxon>Pseudomonadati</taxon>
        <taxon>Thermodesulfobacteriota</taxon>
        <taxon>Desulfovibrionia</taxon>
        <taxon>Desulfovibrionales</taxon>
        <taxon>Desulfovibrionaceae</taxon>
        <taxon>Halodesulfovibrio</taxon>
    </lineage>
</organism>
<dbReference type="AlphaFoldDB" id="A0A8G2FA65"/>
<name>A0A8G2FA65_9BACT</name>
<protein>
    <submittedName>
        <fullName evidence="2">Uncharacterized protein</fullName>
    </submittedName>
</protein>
<dbReference type="RefSeq" id="WP_020002034.1">
    <property type="nucleotide sequence ID" value="NZ_CP192219.1"/>
</dbReference>
<evidence type="ECO:0000313" key="2">
    <source>
        <dbReference type="EMBL" id="SHI76824.1"/>
    </source>
</evidence>
<dbReference type="Proteomes" id="UP000184001">
    <property type="component" value="Unassembled WGS sequence"/>
</dbReference>